<organism evidence="5 6">
    <name type="scientific">Archangium lansingense</name>
    <dbReference type="NCBI Taxonomy" id="2995310"/>
    <lineage>
        <taxon>Bacteria</taxon>
        <taxon>Pseudomonadati</taxon>
        <taxon>Myxococcota</taxon>
        <taxon>Myxococcia</taxon>
        <taxon>Myxococcales</taxon>
        <taxon>Cystobacterineae</taxon>
        <taxon>Archangiaceae</taxon>
        <taxon>Archangium</taxon>
    </lineage>
</organism>
<dbReference type="InterPro" id="IPR025110">
    <property type="entry name" value="AMP-bd_C"/>
</dbReference>
<dbReference type="PANTHER" id="PTHR45527:SF1">
    <property type="entry name" value="FATTY ACID SYNTHASE"/>
    <property type="match status" value="1"/>
</dbReference>
<feature type="domain" description="Carrier" evidence="4">
    <location>
        <begin position="2058"/>
        <end position="2133"/>
    </location>
</feature>
<name>A0ABT3ZV37_9BACT</name>
<evidence type="ECO:0000256" key="1">
    <source>
        <dbReference type="ARBA" id="ARBA00001957"/>
    </source>
</evidence>
<dbReference type="Pfam" id="PF00501">
    <property type="entry name" value="AMP-binding"/>
    <property type="match status" value="2"/>
</dbReference>
<reference evidence="5 6" key="1">
    <citation type="submission" date="2022-11" db="EMBL/GenBank/DDBJ databases">
        <title>Minimal conservation of predation-associated metabolite biosynthetic gene clusters underscores biosynthetic potential of Myxococcota including descriptions for ten novel species: Archangium lansinium sp. nov., Myxococcus landrumus sp. nov., Nannocystis bai.</title>
        <authorList>
            <person name="Ahearne A."/>
            <person name="Stevens C."/>
            <person name="Phillips K."/>
        </authorList>
    </citation>
    <scope>NUCLEOTIDE SEQUENCE [LARGE SCALE GENOMIC DNA]</scope>
    <source>
        <strain evidence="5 6">MIWBW</strain>
    </source>
</reference>
<dbReference type="InterPro" id="IPR020806">
    <property type="entry name" value="PKS_PP-bd"/>
</dbReference>
<comment type="cofactor">
    <cofactor evidence="1">
        <name>pantetheine 4'-phosphate</name>
        <dbReference type="ChEBI" id="CHEBI:47942"/>
    </cofactor>
</comment>
<dbReference type="NCBIfam" id="NF003417">
    <property type="entry name" value="PRK04813.1"/>
    <property type="match status" value="2"/>
</dbReference>
<dbReference type="InterPro" id="IPR001242">
    <property type="entry name" value="Condensation_dom"/>
</dbReference>
<protein>
    <submittedName>
        <fullName evidence="5">Amino acid adenylation domain-containing protein</fullName>
    </submittedName>
</protein>
<dbReference type="PROSITE" id="PS00012">
    <property type="entry name" value="PHOSPHOPANTETHEINE"/>
    <property type="match status" value="1"/>
</dbReference>
<evidence type="ECO:0000313" key="6">
    <source>
        <dbReference type="Proteomes" id="UP001207654"/>
    </source>
</evidence>
<dbReference type="SUPFAM" id="SSF53474">
    <property type="entry name" value="alpha/beta-Hydrolases"/>
    <property type="match status" value="1"/>
</dbReference>
<dbReference type="Pfam" id="PF13193">
    <property type="entry name" value="AMP-binding_C"/>
    <property type="match status" value="2"/>
</dbReference>
<dbReference type="CDD" id="cd12117">
    <property type="entry name" value="A_NRPS_Srf_like"/>
    <property type="match status" value="1"/>
</dbReference>
<dbReference type="EMBL" id="JAPNKA010000001">
    <property type="protein sequence ID" value="MCY1072951.1"/>
    <property type="molecule type" value="Genomic_DNA"/>
</dbReference>
<dbReference type="InterPro" id="IPR020845">
    <property type="entry name" value="AMP-binding_CS"/>
</dbReference>
<dbReference type="InterPro" id="IPR029058">
    <property type="entry name" value="AB_hydrolase_fold"/>
</dbReference>
<dbReference type="CDD" id="cd19531">
    <property type="entry name" value="LCL_NRPS-like"/>
    <property type="match status" value="2"/>
</dbReference>
<dbReference type="InterPro" id="IPR000873">
    <property type="entry name" value="AMP-dep_synth/lig_dom"/>
</dbReference>
<dbReference type="Gene3D" id="3.30.300.30">
    <property type="match status" value="2"/>
</dbReference>
<keyword evidence="6" id="KW-1185">Reference proteome</keyword>
<dbReference type="PROSITE" id="PS00455">
    <property type="entry name" value="AMP_BINDING"/>
    <property type="match status" value="2"/>
</dbReference>
<dbReference type="InterPro" id="IPR001031">
    <property type="entry name" value="Thioesterase"/>
</dbReference>
<dbReference type="InterPro" id="IPR020802">
    <property type="entry name" value="TesA-like"/>
</dbReference>
<evidence type="ECO:0000256" key="2">
    <source>
        <dbReference type="ARBA" id="ARBA00022450"/>
    </source>
</evidence>
<dbReference type="SUPFAM" id="SSF47336">
    <property type="entry name" value="ACP-like"/>
    <property type="match status" value="2"/>
</dbReference>
<dbReference type="SUPFAM" id="SSF52777">
    <property type="entry name" value="CoA-dependent acyltransferases"/>
    <property type="match status" value="4"/>
</dbReference>
<dbReference type="InterPro" id="IPR006162">
    <property type="entry name" value="Ppantetheine_attach_site"/>
</dbReference>
<dbReference type="InterPro" id="IPR010071">
    <property type="entry name" value="AA_adenyl_dom"/>
</dbReference>
<keyword evidence="2" id="KW-0596">Phosphopantetheine</keyword>
<dbReference type="Gene3D" id="1.10.1200.10">
    <property type="entry name" value="ACP-like"/>
    <property type="match status" value="2"/>
</dbReference>
<evidence type="ECO:0000256" key="3">
    <source>
        <dbReference type="ARBA" id="ARBA00022553"/>
    </source>
</evidence>
<dbReference type="PROSITE" id="PS50075">
    <property type="entry name" value="CARRIER"/>
    <property type="match status" value="2"/>
</dbReference>
<dbReference type="Gene3D" id="3.30.559.30">
    <property type="entry name" value="Nonribosomal peptide synthetase, condensation domain"/>
    <property type="match status" value="2"/>
</dbReference>
<dbReference type="Gene3D" id="3.30.559.10">
    <property type="entry name" value="Chloramphenicol acetyltransferase-like domain"/>
    <property type="match status" value="2"/>
</dbReference>
<dbReference type="NCBIfam" id="TIGR01733">
    <property type="entry name" value="AA-adenyl-dom"/>
    <property type="match status" value="2"/>
</dbReference>
<dbReference type="InterPro" id="IPR023213">
    <property type="entry name" value="CAT-like_dom_sf"/>
</dbReference>
<feature type="domain" description="Carrier" evidence="4">
    <location>
        <begin position="992"/>
        <end position="1067"/>
    </location>
</feature>
<keyword evidence="3" id="KW-0597">Phosphoprotein</keyword>
<dbReference type="Pfam" id="PF00668">
    <property type="entry name" value="Condensation"/>
    <property type="match status" value="2"/>
</dbReference>
<gene>
    <name evidence="5" type="ORF">OV287_00515</name>
</gene>
<dbReference type="InterPro" id="IPR036736">
    <property type="entry name" value="ACP-like_sf"/>
</dbReference>
<dbReference type="Pfam" id="PF00550">
    <property type="entry name" value="PP-binding"/>
    <property type="match status" value="2"/>
</dbReference>
<dbReference type="Pfam" id="PF00975">
    <property type="entry name" value="Thioesterase"/>
    <property type="match status" value="1"/>
</dbReference>
<dbReference type="SUPFAM" id="SSF56801">
    <property type="entry name" value="Acetyl-CoA synthetase-like"/>
    <property type="match status" value="2"/>
</dbReference>
<dbReference type="PANTHER" id="PTHR45527">
    <property type="entry name" value="NONRIBOSOMAL PEPTIDE SYNTHETASE"/>
    <property type="match status" value="1"/>
</dbReference>
<evidence type="ECO:0000313" key="5">
    <source>
        <dbReference type="EMBL" id="MCY1072951.1"/>
    </source>
</evidence>
<dbReference type="RefSeq" id="WP_267531973.1">
    <property type="nucleotide sequence ID" value="NZ_JAPNKA010000001.1"/>
</dbReference>
<accession>A0ABT3ZV37</accession>
<dbReference type="SMART" id="SM00824">
    <property type="entry name" value="PKS_TE"/>
    <property type="match status" value="1"/>
</dbReference>
<proteinExistence type="predicted"/>
<dbReference type="InterPro" id="IPR045851">
    <property type="entry name" value="AMP-bd_C_sf"/>
</dbReference>
<dbReference type="Gene3D" id="3.40.50.980">
    <property type="match status" value="4"/>
</dbReference>
<dbReference type="SMART" id="SM00823">
    <property type="entry name" value="PKS_PP"/>
    <property type="match status" value="2"/>
</dbReference>
<evidence type="ECO:0000259" key="4">
    <source>
        <dbReference type="PROSITE" id="PS50075"/>
    </source>
</evidence>
<sequence length="2383" mass="261360">MRQMSAQVMSEPNEILHEGEVYVFPASYAQKRMWFLDRLEPGSAAYHMPFALRLTGPLDVKALGQALDEVFHRHEALRTRFEEAADGEVNQVIHPPASLGLTLAELEPVEPGARTARVLDWCAREAARPFDLERDVLLRASLLRLEDEEHVLLLVLHHIISDGWSMAIFARELLEVYAEARAGRGSPLPEPELQYVDHSEWQREWMEEGGESQRQAEYWKRKLAGPLPVLELPVDRPRPPVQTLKGATLDFSLPPEVLAPLRELGQREGATLFMTLLAGFSALLHRYSGAPEVVIGTPVANRRRAEQEGLIGLFVNTLALRVSTAGNPGLRELVRRARAETLEAYVHQDIPFEKVVEELRLPRSLGVPPVFQVMLVLENQPAVPLALAGLRVTPLAIPTRTARLDLMLSLEGTAGGLRGHVEYSTDLFDEATVRRMLAHYERVLRGAATPDMGIADLPLLDAEERARVLGEWSRGPEPGQEETTLPALVEAQARRTPDAVAVSAGDESLTYRELDRRANQLAHHLRRLGVGPESVVGLCAERSLELAVGMLGISKAGGAYLPLDPAYPEDRLAFMLKDSRVSVLVAQERVAGRIPSMGERRVLLDAHAEALAREPGEALESGLVPENLVYVIYTSGSTGRPKGVGVTHRGLARLVTGSTYAQLGAGERVLQFVSISFDVSAYELWGPLCNGGQVVMAPPGALSLEELGTLFQERKVSTLWLTAGLFHQMVEGNLEGLARVRQLLAGGDAVSAHHMGRVRERFPDCALINGYGPTEVTVFACSHVVAPGEPVDGFPIGRPISGTEAHIVDARLRPVPVGVPGELLLGGPGVARGYLGRPELTAERFIPHPFSDRPGARLYRTGDLARFRADGRIEYLGRLDRQVKVRGYRIELGEVEEVLRARPEVADAVVLALPDPSGDKRLSAFVVPRNEAAPPSPSALRVALRERLPEHMVPTSWTVVDALPLGPNGKVDRQRLVEAEAPRSAGVPSRFVPGTEEERLLADLWAQVLEVEVPGVDSDFFALGGHSLLATKLVSRLRETFRLQVPLKTVFEHPRLEQLAGWLRARAGEAPARLPPPLSRVERSTPPPMSFAQQRLWFLDQLETGSAFYNMAFALRLEGRLEASALSAALRGLVERHEVLRTRLVEVEGEPRQLIVPEATVALEQVSLAEVSEAEREARALALARAWLERPFDLARGPLLRAHVCTLGAEQHVLVLSMHHAVSDGWSLRVLVRELGELYAAHLEGRPAALAPLPVQYADFAAWQRGWVESGALAGQLDYWRQQLGGELPVLELPRDRPRPQRQRYRGRTLGRQASGALREALLAASQGQGVTPFMWSLAAFKALLHRLTGQEELLVGTPISGRTHADVEGLLGCFVNTLVLRAAVPGALPFRELLARVKQVCLDAYAHQDIPFEHVVEAVQPVRSTQHTPLFQTMFIYNEPGGEPERFSSLRVEPLKVETGTSTFDLTLAVTDTGHGLELEAEYDTDLFNEEVVAHWLSVYETLLEAAVRAPELRVRELPVLDVEARQRICVEWNVTPDVFPTHTNLAALLAAQAARSPEAPALSFGTSLLTYRELEARARSVARALRARGVGPEVRVGVCAERSLEMIIAVLGVIHAGGAYVPLDATHPAERLQYMLEDSGARVLLAQKRLEERLPIMALERLWLDDVAGSEDTEPLALPALEPEHLAYVIYTSGSTGRPKGVMLAHREVCQRLAFGQAAYPLGEGSRVLQVASLGFDPSVLEIFHALSTGAQLVLLPPGGNRDPSVIARHVDEHRVTSMELVPSMLELMLDQPLFMSSPSLRRVFVGGEAIPLVLQERFLATLSVELVNTYGPTEATVDVVHWPCRMVPGMQSVPIGKPISRSSMYIVDAHLRPVPVGVPGELLIGGAYLARGYQGRPEVTAEKFVPDPFSVEPGARLYRTGDLVRYLPNGDIEFLGRTDHQVKLRGVRIELGEIESCLRAHPSIRDCVVVTHTFGPGDVRLVAYCAVRDALEGPAQAEWSESLRTHLAASLPAVMVPAALVPMPALPLNASGKVDRKQLRPPEATHLGPRTAAVAPRGPVEEELASIWKQLLSVEQVGVTDDFFALGGHSLLALRMMTRVQQSLGVKLPLDTLFETPTIDALARRIEAGRSAPEHSPLVLLREGGERPPLFWVHPVGGGVLCYEPLLRRLGRERAHYGLRSVGLQGVERPEELAELAREYVRCVCEVRPEGPILLAGWSLGGVLAFEMARQLEARGREVALLLALDAVPDSVSEVSEEWAAAELAGLVSAELGVSEDEARELLAGKGRADEPLQHVLEELRRNLGALRRYRPGPYLGRMLLLEAAEREASLEPALPDTWKAVVLGGVEHHQVAGDHYQLVREPHVDAVAEHFRRALENAP</sequence>
<dbReference type="Proteomes" id="UP001207654">
    <property type="component" value="Unassembled WGS sequence"/>
</dbReference>
<dbReference type="CDD" id="cd05930">
    <property type="entry name" value="A_NRPS"/>
    <property type="match status" value="1"/>
</dbReference>
<dbReference type="Gene3D" id="3.40.50.1820">
    <property type="entry name" value="alpha/beta hydrolase"/>
    <property type="match status" value="1"/>
</dbReference>
<comment type="caution">
    <text evidence="5">The sequence shown here is derived from an EMBL/GenBank/DDBJ whole genome shotgun (WGS) entry which is preliminary data.</text>
</comment>
<dbReference type="InterPro" id="IPR009081">
    <property type="entry name" value="PP-bd_ACP"/>
</dbReference>
<dbReference type="Gene3D" id="2.30.38.10">
    <property type="entry name" value="Luciferase, Domain 3"/>
    <property type="match status" value="2"/>
</dbReference>